<evidence type="ECO:0008006" key="5">
    <source>
        <dbReference type="Google" id="ProtNLM"/>
    </source>
</evidence>
<reference evidence="3 4" key="1">
    <citation type="journal article" date="2016" name="Nat. Commun.">
        <title>Thousands of microbial genomes shed light on interconnected biogeochemical processes in an aquifer system.</title>
        <authorList>
            <person name="Anantharaman K."/>
            <person name="Brown C.T."/>
            <person name="Hug L.A."/>
            <person name="Sharon I."/>
            <person name="Castelle C.J."/>
            <person name="Probst A.J."/>
            <person name="Thomas B.C."/>
            <person name="Singh A."/>
            <person name="Wilkins M.J."/>
            <person name="Karaoz U."/>
            <person name="Brodie E.L."/>
            <person name="Williams K.H."/>
            <person name="Hubbard S.S."/>
            <person name="Banfield J.F."/>
        </authorList>
    </citation>
    <scope>NUCLEOTIDE SEQUENCE [LARGE SCALE GENOMIC DNA]</scope>
    <source>
        <strain evidence="4">RIFCSPHIGHO2_01_FULL_58_15</strain>
    </source>
</reference>
<dbReference type="Proteomes" id="UP000178690">
    <property type="component" value="Unassembled WGS sequence"/>
</dbReference>
<dbReference type="EMBL" id="MHST01000011">
    <property type="protein sequence ID" value="OHA49342.1"/>
    <property type="molecule type" value="Genomic_DNA"/>
</dbReference>
<dbReference type="STRING" id="1802363.A2682_01510"/>
<feature type="region of interest" description="Disordered" evidence="1">
    <location>
        <begin position="95"/>
        <end position="114"/>
    </location>
</feature>
<evidence type="ECO:0000313" key="3">
    <source>
        <dbReference type="EMBL" id="OHA49342.1"/>
    </source>
</evidence>
<dbReference type="AlphaFoldDB" id="A0A1G2PP00"/>
<dbReference type="InterPro" id="IPR024414">
    <property type="entry name" value="Uncharacterised_PrgI"/>
</dbReference>
<name>A0A1G2PP00_TERXR</name>
<evidence type="ECO:0000256" key="1">
    <source>
        <dbReference type="SAM" id="MobiDB-lite"/>
    </source>
</evidence>
<feature type="transmembrane region" description="Helical" evidence="2">
    <location>
        <begin position="47"/>
        <end position="65"/>
    </location>
</feature>
<accession>A0A1G2PP00</accession>
<proteinExistence type="predicted"/>
<comment type="caution">
    <text evidence="3">The sequence shown here is derived from an EMBL/GenBank/DDBJ whole genome shotgun (WGS) entry which is preliminary data.</text>
</comment>
<evidence type="ECO:0000256" key="2">
    <source>
        <dbReference type="SAM" id="Phobius"/>
    </source>
</evidence>
<organism evidence="3 4">
    <name type="scientific">Terrybacteria sp. (strain RIFCSPHIGHO2_01_FULL_58_15)</name>
    <dbReference type="NCBI Taxonomy" id="1802363"/>
    <lineage>
        <taxon>Bacteria</taxon>
        <taxon>Candidatus Terryibacteriota</taxon>
    </lineage>
</organism>
<keyword evidence="2" id="KW-0472">Membrane</keyword>
<keyword evidence="2" id="KW-0812">Transmembrane</keyword>
<dbReference type="Pfam" id="PF12666">
    <property type="entry name" value="PrgI"/>
    <property type="match status" value="1"/>
</dbReference>
<protein>
    <recommendedName>
        <fullName evidence="5">PrgI family protein</fullName>
    </recommendedName>
</protein>
<feature type="transmembrane region" description="Helical" evidence="2">
    <location>
        <begin position="21"/>
        <end position="41"/>
    </location>
</feature>
<keyword evidence="2" id="KW-1133">Transmembrane helix</keyword>
<evidence type="ECO:0000313" key="4">
    <source>
        <dbReference type="Proteomes" id="UP000178690"/>
    </source>
</evidence>
<gene>
    <name evidence="3" type="ORF">A2682_01510</name>
</gene>
<sequence length="137" mass="15596">MQVKVPKFLDVEDRVIAGLTWKQFVVLAAGIVAAVVANAFFTSAIAIPLGLLVVGLAVALSFVRINQRSFSIFLFSIWRYNFNPRRFFWQKERPRAPAAPAKEKVLEQQPKRAETRTKLHEVALALDVQRRIRRPVP</sequence>